<dbReference type="EMBL" id="RQHW01000078">
    <property type="protein sequence ID" value="TGN17370.1"/>
    <property type="molecule type" value="Genomic_DNA"/>
</dbReference>
<dbReference type="InterPro" id="IPR003594">
    <property type="entry name" value="HATPase_dom"/>
</dbReference>
<evidence type="ECO:0000313" key="9">
    <source>
        <dbReference type="Proteomes" id="UP000298058"/>
    </source>
</evidence>
<keyword evidence="9" id="KW-1185">Reference proteome</keyword>
<name>A0A4R9LZA7_9LEPT</name>
<reference evidence="8" key="1">
    <citation type="journal article" date="2019" name="PLoS Negl. Trop. Dis.">
        <title>Revisiting the worldwide diversity of Leptospira species in the environment.</title>
        <authorList>
            <person name="Vincent A.T."/>
            <person name="Schiettekatte O."/>
            <person name="Bourhy P."/>
            <person name="Veyrier F.J."/>
            <person name="Picardeau M."/>
        </authorList>
    </citation>
    <scope>NUCLEOTIDE SEQUENCE [LARGE SCALE GENOMIC DNA]</scope>
    <source>
        <strain evidence="8">201300427</strain>
    </source>
</reference>
<dbReference type="Pfam" id="PF07696">
    <property type="entry name" value="7TMR-DISMED2"/>
    <property type="match status" value="1"/>
</dbReference>
<evidence type="ECO:0000259" key="7">
    <source>
        <dbReference type="PROSITE" id="PS50109"/>
    </source>
</evidence>
<gene>
    <name evidence="8" type="ORF">EHS15_17705</name>
</gene>
<dbReference type="Pfam" id="PF07695">
    <property type="entry name" value="7TMR-DISM_7TM"/>
    <property type="match status" value="1"/>
</dbReference>
<sequence>MPIGLRTFTNLTSIFFLSLCLGNCSDKYYECTDVLADSYYWEDPSLSAGLNSAKEAFSSGKFQKIKDSKYNIGYSKSAHWFYYIPQFPAEGNRYWLVIENPLLDFVDLSLEEKENFWKTWEMGDHRPYMNRILPIRPFALRLTEPSYRTGMFVRVQSEGSIRVPLAMCRGDWLISREARAEISYGLFFGSILFIGIYHLISYFYSKKTTFLTFAVYSISLTIFIGSQTGHLQQYFYPDRTDWNNYIIQLSSIFVCTTGMIFIYSFFPFLSESKFYKIIKYSAATCVILLIPCVFILRYSYLSRFIPMFSVGMMFFFLVTLFQRKNLNQSELWVRRGILIVFFAILVSILRLNSILPNAFIIIHALKISQFLEILCFALATGSQYNLIQQFALTTNVEKETALKLAKSKTEILSYLSHEIRSPIHSIMAYIEILSEKETGRQSQEELKYLQRSAEHVVKLVSDILDQSRLEAGKIEIHKENFHLSDLIDDISGEVKAIAAQKNLSFVVNLSPDLPKTLYGDSFHIHQVLTNLLSNAVKFTKEGTVTLSVSLVGEYVQFSVIDSGLGIKEDEMAILFSQFSQANRSIYKKFGGTGLGLSICRGLLVLMNSELKVKTELEKGSEFYFLIRNESNKSLPR</sequence>
<feature type="transmembrane region" description="Helical" evidence="6">
    <location>
        <begin position="245"/>
        <end position="266"/>
    </location>
</feature>
<dbReference type="Pfam" id="PF00512">
    <property type="entry name" value="HisKA"/>
    <property type="match status" value="1"/>
</dbReference>
<dbReference type="CDD" id="cd16922">
    <property type="entry name" value="HATPase_EvgS-ArcB-TorS-like"/>
    <property type="match status" value="1"/>
</dbReference>
<dbReference type="GO" id="GO:0009927">
    <property type="term" value="F:histidine phosphotransfer kinase activity"/>
    <property type="evidence" value="ECO:0007669"/>
    <property type="project" value="TreeGrafter"/>
</dbReference>
<comment type="catalytic activity">
    <reaction evidence="1">
        <text>ATP + protein L-histidine = ADP + protein N-phospho-L-histidine.</text>
        <dbReference type="EC" id="2.7.13.3"/>
    </reaction>
</comment>
<keyword evidence="6" id="KW-1133">Transmembrane helix</keyword>
<evidence type="ECO:0000256" key="6">
    <source>
        <dbReference type="SAM" id="Phobius"/>
    </source>
</evidence>
<keyword evidence="5 8" id="KW-0418">Kinase</keyword>
<dbReference type="Gene3D" id="3.30.565.10">
    <property type="entry name" value="Histidine kinase-like ATPase, C-terminal domain"/>
    <property type="match status" value="1"/>
</dbReference>
<proteinExistence type="predicted"/>
<dbReference type="Pfam" id="PF02518">
    <property type="entry name" value="HATPase_c"/>
    <property type="match status" value="1"/>
</dbReference>
<feature type="domain" description="Histidine kinase" evidence="7">
    <location>
        <begin position="414"/>
        <end position="630"/>
    </location>
</feature>
<dbReference type="SMART" id="SM00388">
    <property type="entry name" value="HisKA"/>
    <property type="match status" value="1"/>
</dbReference>
<evidence type="ECO:0000256" key="2">
    <source>
        <dbReference type="ARBA" id="ARBA00012438"/>
    </source>
</evidence>
<feature type="transmembrane region" description="Helical" evidence="6">
    <location>
        <begin position="182"/>
        <end position="201"/>
    </location>
</feature>
<dbReference type="PRINTS" id="PR00344">
    <property type="entry name" value="BCTRLSENSOR"/>
</dbReference>
<evidence type="ECO:0000256" key="1">
    <source>
        <dbReference type="ARBA" id="ARBA00000085"/>
    </source>
</evidence>
<dbReference type="AlphaFoldDB" id="A0A4R9LZA7"/>
<feature type="transmembrane region" description="Helical" evidence="6">
    <location>
        <begin position="208"/>
        <end position="225"/>
    </location>
</feature>
<dbReference type="Gene3D" id="2.60.40.2380">
    <property type="match status" value="1"/>
</dbReference>
<dbReference type="SUPFAM" id="SSF47384">
    <property type="entry name" value="Homodimeric domain of signal transducing histidine kinase"/>
    <property type="match status" value="1"/>
</dbReference>
<comment type="caution">
    <text evidence="8">The sequence shown here is derived from an EMBL/GenBank/DDBJ whole genome shotgun (WGS) entry which is preliminary data.</text>
</comment>
<dbReference type="Proteomes" id="UP000298058">
    <property type="component" value="Unassembled WGS sequence"/>
</dbReference>
<dbReference type="InterPro" id="IPR004358">
    <property type="entry name" value="Sig_transdc_His_kin-like_C"/>
</dbReference>
<dbReference type="PROSITE" id="PS50109">
    <property type="entry name" value="HIS_KIN"/>
    <property type="match status" value="1"/>
</dbReference>
<dbReference type="InterPro" id="IPR036097">
    <property type="entry name" value="HisK_dim/P_sf"/>
</dbReference>
<evidence type="ECO:0000313" key="8">
    <source>
        <dbReference type="EMBL" id="TGN17370.1"/>
    </source>
</evidence>
<dbReference type="InterPro" id="IPR005467">
    <property type="entry name" value="His_kinase_dom"/>
</dbReference>
<keyword evidence="3" id="KW-0597">Phosphoprotein</keyword>
<organism evidence="8 9">
    <name type="scientific">Leptospira idonii</name>
    <dbReference type="NCBI Taxonomy" id="1193500"/>
    <lineage>
        <taxon>Bacteria</taxon>
        <taxon>Pseudomonadati</taxon>
        <taxon>Spirochaetota</taxon>
        <taxon>Spirochaetia</taxon>
        <taxon>Leptospirales</taxon>
        <taxon>Leptospiraceae</taxon>
        <taxon>Leptospira</taxon>
    </lineage>
</organism>
<accession>A0A4R9LZA7</accession>
<dbReference type="FunFam" id="3.30.565.10:FF:000010">
    <property type="entry name" value="Sensor histidine kinase RcsC"/>
    <property type="match status" value="1"/>
</dbReference>
<dbReference type="OrthoDB" id="9809348at2"/>
<dbReference type="PANTHER" id="PTHR43047">
    <property type="entry name" value="TWO-COMPONENT HISTIDINE PROTEIN KINASE"/>
    <property type="match status" value="1"/>
</dbReference>
<dbReference type="SUPFAM" id="SSF55874">
    <property type="entry name" value="ATPase domain of HSP90 chaperone/DNA topoisomerase II/histidine kinase"/>
    <property type="match status" value="1"/>
</dbReference>
<feature type="transmembrane region" description="Helical" evidence="6">
    <location>
        <begin position="278"/>
        <end position="298"/>
    </location>
</feature>
<keyword evidence="6" id="KW-0812">Transmembrane</keyword>
<dbReference type="GO" id="GO:0005886">
    <property type="term" value="C:plasma membrane"/>
    <property type="evidence" value="ECO:0007669"/>
    <property type="project" value="TreeGrafter"/>
</dbReference>
<dbReference type="InterPro" id="IPR011622">
    <property type="entry name" value="7TMR_DISM_rcpt_extracell_dom2"/>
</dbReference>
<evidence type="ECO:0000256" key="4">
    <source>
        <dbReference type="ARBA" id="ARBA00022679"/>
    </source>
</evidence>
<dbReference type="PANTHER" id="PTHR43047:SF72">
    <property type="entry name" value="OSMOSENSING HISTIDINE PROTEIN KINASE SLN1"/>
    <property type="match status" value="1"/>
</dbReference>
<feature type="transmembrane region" description="Helical" evidence="6">
    <location>
        <begin position="333"/>
        <end position="352"/>
    </location>
</feature>
<dbReference type="InterPro" id="IPR003661">
    <property type="entry name" value="HisK_dim/P_dom"/>
</dbReference>
<dbReference type="Gene3D" id="1.10.287.130">
    <property type="match status" value="1"/>
</dbReference>
<dbReference type="EC" id="2.7.13.3" evidence="2"/>
<evidence type="ECO:0000256" key="5">
    <source>
        <dbReference type="ARBA" id="ARBA00022777"/>
    </source>
</evidence>
<keyword evidence="4" id="KW-0808">Transferase</keyword>
<dbReference type="SMART" id="SM00387">
    <property type="entry name" value="HATPase_c"/>
    <property type="match status" value="1"/>
</dbReference>
<dbReference type="GO" id="GO:0000155">
    <property type="term" value="F:phosphorelay sensor kinase activity"/>
    <property type="evidence" value="ECO:0007669"/>
    <property type="project" value="InterPro"/>
</dbReference>
<dbReference type="CDD" id="cd00082">
    <property type="entry name" value="HisKA"/>
    <property type="match status" value="1"/>
</dbReference>
<protein>
    <recommendedName>
        <fullName evidence="2">histidine kinase</fullName>
        <ecNumber evidence="2">2.7.13.3</ecNumber>
    </recommendedName>
</protein>
<dbReference type="InterPro" id="IPR011623">
    <property type="entry name" value="7TMR_DISM_rcpt_extracell_dom1"/>
</dbReference>
<feature type="transmembrane region" description="Helical" evidence="6">
    <location>
        <begin position="304"/>
        <end position="321"/>
    </location>
</feature>
<keyword evidence="6" id="KW-0472">Membrane</keyword>
<dbReference type="RefSeq" id="WP_135761923.1">
    <property type="nucleotide sequence ID" value="NZ_RQHW01000078.1"/>
</dbReference>
<evidence type="ECO:0000256" key="3">
    <source>
        <dbReference type="ARBA" id="ARBA00022553"/>
    </source>
</evidence>
<dbReference type="InterPro" id="IPR036890">
    <property type="entry name" value="HATPase_C_sf"/>
</dbReference>